<sequence length="482" mass="51513">MPDAQLAGPTPAPVPGDWYYGLERRQDPQQGGDNNNGGNNNGGNNAGNNNNNNGNQNQNGGDNNNQNGGNNGQNGGNNNQNGGNNNGGNANNDNNNNGGNNNNQNQNGGNNNQNGGNNNQNGGSANGNQASNGGNNGGNNNNRPTTTGNSTSLKIPQSAPAGSIVMIQPASSASQSYYKIASGEDITFKWNFTNVLATPESITVVAYCADNNVEYKVGPTDGSSNTLPGKATQVVWNPYEWQLQPGQTPFQQATYTLKIFDERGTGVALKAGYLTPYTGTKFGMYKPQAYTPFADFIVTEGGASTPREERRRDRLALRRGPRIDEAEDAYTDHNSEACCEVFSGVVSQQSAHSAQHSYVPWAENCTRSQPQTTTWEYSRDCPRSMVRNEAEEIKSNLIAKAQEDQLTSAEPGRVVCRGRIRHATMLIIGAEVGRGRSRLRRSSKSRIARPEGEEFAAGSLIRLDLASACLSLDPTSDPGSGR</sequence>
<gene>
    <name evidence="3" type="ORF">A1Q1_03165</name>
</gene>
<dbReference type="Proteomes" id="UP000002748">
    <property type="component" value="Unassembled WGS sequence"/>
</dbReference>
<feature type="region of interest" description="Disordered" evidence="1">
    <location>
        <begin position="1"/>
        <end position="156"/>
    </location>
</feature>
<accession>J4UAV7</accession>
<feature type="domain" description="DUF7137" evidence="2">
    <location>
        <begin position="159"/>
        <end position="295"/>
    </location>
</feature>
<dbReference type="VEuPathDB" id="FungiDB:A1Q1_03165"/>
<protein>
    <recommendedName>
        <fullName evidence="2">DUF7137 domain-containing protein</fullName>
    </recommendedName>
</protein>
<dbReference type="HOGENOM" id="CLU_566428_0_0_1"/>
<evidence type="ECO:0000256" key="1">
    <source>
        <dbReference type="SAM" id="MobiDB-lite"/>
    </source>
</evidence>
<dbReference type="PANTHER" id="PTHR42028:SF1">
    <property type="entry name" value="YALI0E30657P"/>
    <property type="match status" value="1"/>
</dbReference>
<dbReference type="PANTHER" id="PTHR42028">
    <property type="entry name" value="CHROMOSOME 1, WHOLE GENOME SHOTGUN SEQUENCE"/>
    <property type="match status" value="1"/>
</dbReference>
<feature type="compositionally biased region" description="Low complexity" evidence="1">
    <location>
        <begin position="29"/>
        <end position="38"/>
    </location>
</feature>
<feature type="compositionally biased region" description="Polar residues" evidence="1">
    <location>
        <begin position="143"/>
        <end position="155"/>
    </location>
</feature>
<feature type="compositionally biased region" description="Low complexity" evidence="1">
    <location>
        <begin position="76"/>
        <end position="142"/>
    </location>
</feature>
<evidence type="ECO:0000313" key="4">
    <source>
        <dbReference type="Proteomes" id="UP000002748"/>
    </source>
</evidence>
<proteinExistence type="predicted"/>
<organism evidence="3 4">
    <name type="scientific">Trichosporon asahii var. asahii (strain ATCC 90039 / CBS 2479 / JCM 2466 / KCTC 7840 / NBRC 103889/ NCYC 2677 / UAMH 7654)</name>
    <name type="common">Yeast</name>
    <dbReference type="NCBI Taxonomy" id="1186058"/>
    <lineage>
        <taxon>Eukaryota</taxon>
        <taxon>Fungi</taxon>
        <taxon>Dikarya</taxon>
        <taxon>Basidiomycota</taxon>
        <taxon>Agaricomycotina</taxon>
        <taxon>Tremellomycetes</taxon>
        <taxon>Trichosporonales</taxon>
        <taxon>Trichosporonaceae</taxon>
        <taxon>Trichosporon</taxon>
    </lineage>
</organism>
<comment type="caution">
    <text evidence="3">The sequence shown here is derived from an EMBL/GenBank/DDBJ whole genome shotgun (WGS) entry which is preliminary data.</text>
</comment>
<dbReference type="EMBL" id="ALBS01000223">
    <property type="protein sequence ID" value="EJT47930.1"/>
    <property type="molecule type" value="Genomic_DNA"/>
</dbReference>
<dbReference type="AlphaFoldDB" id="J4UAV7"/>
<reference evidence="3 4" key="1">
    <citation type="journal article" date="2012" name="Eukaryot. Cell">
        <title>Draft genome sequence of CBS 2479, the standard type strain of Trichosporon asahii.</title>
        <authorList>
            <person name="Yang R.Y."/>
            <person name="Li H.T."/>
            <person name="Zhu H."/>
            <person name="Zhou G.P."/>
            <person name="Wang M."/>
            <person name="Wang L."/>
        </authorList>
    </citation>
    <scope>NUCLEOTIDE SEQUENCE [LARGE SCALE GENOMIC DNA]</scope>
    <source>
        <strain evidence="4">ATCC 90039 / CBS 2479 / JCM 2466 / KCTC 7840 / NCYC 2677 / UAMH 7654</strain>
    </source>
</reference>
<dbReference type="RefSeq" id="XP_014179093.1">
    <property type="nucleotide sequence ID" value="XM_014323618.1"/>
</dbReference>
<evidence type="ECO:0000259" key="2">
    <source>
        <dbReference type="Pfam" id="PF23585"/>
    </source>
</evidence>
<dbReference type="OrthoDB" id="2435509at2759"/>
<feature type="compositionally biased region" description="Low complexity" evidence="1">
    <location>
        <begin position="46"/>
        <end position="68"/>
    </location>
</feature>
<dbReference type="Pfam" id="PF23585">
    <property type="entry name" value="DUF7137"/>
    <property type="match status" value="1"/>
</dbReference>
<name>J4UAV7_TRIAS</name>
<dbReference type="KEGG" id="tasa:A1Q1_03165"/>
<dbReference type="GeneID" id="25986678"/>
<evidence type="ECO:0000313" key="3">
    <source>
        <dbReference type="EMBL" id="EJT47930.1"/>
    </source>
</evidence>
<dbReference type="InterPro" id="IPR055561">
    <property type="entry name" value="DUF7137"/>
</dbReference>